<dbReference type="Pfam" id="PF13826">
    <property type="entry name" value="Monooxy_af470-like"/>
    <property type="match status" value="1"/>
</dbReference>
<sequence length="155" mass="17577">MTAEVDGDFVVFLIGMRINKWWKLHKWVPVGMAMGPMLRELIRRKELGLLHFTTWVGARGPVVVQYWRSVEQLEDFAKDARLPHQPAWKRWNRAVGDSGDVGIWHETYMINGGTYEAFYGNMPAFGLAGAGRPVPLTRKTRAAADRRAANADRPA</sequence>
<protein>
    <submittedName>
        <fullName evidence="1">Transcriptional regulator</fullName>
    </submittedName>
</protein>
<name>A0A919J1X6_9ACTN</name>
<accession>A0A919J1X6</accession>
<dbReference type="InterPro" id="IPR025444">
    <property type="entry name" value="Monooxy_af470"/>
</dbReference>
<dbReference type="AlphaFoldDB" id="A0A919J1X6"/>
<dbReference type="RefSeq" id="WP_239118012.1">
    <property type="nucleotide sequence ID" value="NZ_BAAABP010000054.1"/>
</dbReference>
<dbReference type="Proteomes" id="UP000598174">
    <property type="component" value="Unassembled WGS sequence"/>
</dbReference>
<gene>
    <name evidence="1" type="ORF">Afe05nite_40340</name>
</gene>
<evidence type="ECO:0000313" key="2">
    <source>
        <dbReference type="Proteomes" id="UP000598174"/>
    </source>
</evidence>
<organism evidence="1 2">
    <name type="scientific">Paractinoplanes ferrugineus</name>
    <dbReference type="NCBI Taxonomy" id="113564"/>
    <lineage>
        <taxon>Bacteria</taxon>
        <taxon>Bacillati</taxon>
        <taxon>Actinomycetota</taxon>
        <taxon>Actinomycetes</taxon>
        <taxon>Micromonosporales</taxon>
        <taxon>Micromonosporaceae</taxon>
        <taxon>Paractinoplanes</taxon>
    </lineage>
</organism>
<dbReference type="EMBL" id="BOMM01000037">
    <property type="protein sequence ID" value="GIE12194.1"/>
    <property type="molecule type" value="Genomic_DNA"/>
</dbReference>
<keyword evidence="2" id="KW-1185">Reference proteome</keyword>
<comment type="caution">
    <text evidence="1">The sequence shown here is derived from an EMBL/GenBank/DDBJ whole genome shotgun (WGS) entry which is preliminary data.</text>
</comment>
<reference evidence="1" key="1">
    <citation type="submission" date="2021-01" db="EMBL/GenBank/DDBJ databases">
        <title>Whole genome shotgun sequence of Actinoplanes ferrugineus NBRC 15555.</title>
        <authorList>
            <person name="Komaki H."/>
            <person name="Tamura T."/>
        </authorList>
    </citation>
    <scope>NUCLEOTIDE SEQUENCE</scope>
    <source>
        <strain evidence="1">NBRC 15555</strain>
    </source>
</reference>
<evidence type="ECO:0000313" key="1">
    <source>
        <dbReference type="EMBL" id="GIE12194.1"/>
    </source>
</evidence>
<proteinExistence type="predicted"/>